<gene>
    <name evidence="2" type="ORF">HYFRA_00012098</name>
</gene>
<sequence length="190" mass="21287">MFFSYLFAATLLTSVTAVPQLTATPNNLTKLFQDSDYAWNVTEWTARYENFRTSATYCKEPTKETASSYKLISIAAFNIQGPDFGPNPIVPAFNATCSGKNEGGKMAPCTFTDSDAKTERNVTAKLMPQDQFEQFERARIVVSYQFRDTANLSIVWEITSGPTEALFFKPNQTFTIENFPEISEGDKFIG</sequence>
<feature type="signal peptide" evidence="1">
    <location>
        <begin position="1"/>
        <end position="17"/>
    </location>
</feature>
<protein>
    <submittedName>
        <fullName evidence="2">Uncharacterized protein</fullName>
    </submittedName>
</protein>
<dbReference type="EMBL" id="CAJVRL010000069">
    <property type="protein sequence ID" value="CAG8956181.1"/>
    <property type="molecule type" value="Genomic_DNA"/>
</dbReference>
<name>A0A9N9PQV2_9HELO</name>
<dbReference type="OrthoDB" id="10304218at2759"/>
<organism evidence="2 3">
    <name type="scientific">Hymenoscyphus fraxineus</name>
    <dbReference type="NCBI Taxonomy" id="746836"/>
    <lineage>
        <taxon>Eukaryota</taxon>
        <taxon>Fungi</taxon>
        <taxon>Dikarya</taxon>
        <taxon>Ascomycota</taxon>
        <taxon>Pezizomycotina</taxon>
        <taxon>Leotiomycetes</taxon>
        <taxon>Helotiales</taxon>
        <taxon>Helotiaceae</taxon>
        <taxon>Hymenoscyphus</taxon>
    </lineage>
</organism>
<comment type="caution">
    <text evidence="2">The sequence shown here is derived from an EMBL/GenBank/DDBJ whole genome shotgun (WGS) entry which is preliminary data.</text>
</comment>
<dbReference type="Proteomes" id="UP000696280">
    <property type="component" value="Unassembled WGS sequence"/>
</dbReference>
<feature type="chain" id="PRO_5040163019" evidence="1">
    <location>
        <begin position="18"/>
        <end position="190"/>
    </location>
</feature>
<evidence type="ECO:0000256" key="1">
    <source>
        <dbReference type="SAM" id="SignalP"/>
    </source>
</evidence>
<dbReference type="AlphaFoldDB" id="A0A9N9PQV2"/>
<accession>A0A9N9PQV2</accession>
<evidence type="ECO:0000313" key="2">
    <source>
        <dbReference type="EMBL" id="CAG8956181.1"/>
    </source>
</evidence>
<proteinExistence type="predicted"/>
<reference evidence="2" key="1">
    <citation type="submission" date="2021-07" db="EMBL/GenBank/DDBJ databases">
        <authorList>
            <person name="Durling M."/>
        </authorList>
    </citation>
    <scope>NUCLEOTIDE SEQUENCE</scope>
</reference>
<keyword evidence="1" id="KW-0732">Signal</keyword>
<keyword evidence="3" id="KW-1185">Reference proteome</keyword>
<evidence type="ECO:0000313" key="3">
    <source>
        <dbReference type="Proteomes" id="UP000696280"/>
    </source>
</evidence>